<dbReference type="InterPro" id="IPR008962">
    <property type="entry name" value="PapD-like_sf"/>
</dbReference>
<dbReference type="SUPFAM" id="SSF49584">
    <property type="entry name" value="Periplasmic chaperone C-domain"/>
    <property type="match status" value="1"/>
</dbReference>
<feature type="chain" id="PRO_5017067876" evidence="9">
    <location>
        <begin position="27"/>
        <end position="234"/>
    </location>
</feature>
<dbReference type="PANTHER" id="PTHR30251">
    <property type="entry name" value="PILUS ASSEMBLY CHAPERONE"/>
    <property type="match status" value="1"/>
</dbReference>
<evidence type="ECO:0000256" key="7">
    <source>
        <dbReference type="ARBA" id="ARBA00023319"/>
    </source>
</evidence>
<evidence type="ECO:0000256" key="2">
    <source>
        <dbReference type="ARBA" id="ARBA00007399"/>
    </source>
</evidence>
<keyword evidence="5" id="KW-0574">Periplasm</keyword>
<dbReference type="PROSITE" id="PS00635">
    <property type="entry name" value="PILI_CHAPERONE"/>
    <property type="match status" value="1"/>
</dbReference>
<dbReference type="Gene3D" id="2.60.40.10">
    <property type="entry name" value="Immunoglobulins"/>
    <property type="match status" value="2"/>
</dbReference>
<evidence type="ECO:0000313" key="12">
    <source>
        <dbReference type="EMBL" id="RDK97170.1"/>
    </source>
</evidence>
<feature type="signal peptide" evidence="9">
    <location>
        <begin position="1"/>
        <end position="26"/>
    </location>
</feature>
<gene>
    <name evidence="12" type="ORF">C8D90_101615</name>
</gene>
<dbReference type="GO" id="GO:0071555">
    <property type="term" value="P:cell wall organization"/>
    <property type="evidence" value="ECO:0007669"/>
    <property type="project" value="InterPro"/>
</dbReference>
<dbReference type="InterPro" id="IPR016148">
    <property type="entry name" value="Pili_assmbl_chaperone_C"/>
</dbReference>
<dbReference type="PRINTS" id="PR00969">
    <property type="entry name" value="CHAPERONPILI"/>
</dbReference>
<evidence type="ECO:0000256" key="8">
    <source>
        <dbReference type="RuleBase" id="RU003918"/>
    </source>
</evidence>
<dbReference type="Proteomes" id="UP000254848">
    <property type="component" value="Unassembled WGS sequence"/>
</dbReference>
<keyword evidence="7" id="KW-0393">Immunoglobulin domain</keyword>
<dbReference type="AlphaFoldDB" id="A0A370R419"/>
<dbReference type="FunFam" id="2.60.40.10:FF:000458">
    <property type="entry name" value="Molecular chaperone FimC"/>
    <property type="match status" value="1"/>
</dbReference>
<evidence type="ECO:0000256" key="6">
    <source>
        <dbReference type="ARBA" id="ARBA00023186"/>
    </source>
</evidence>
<dbReference type="InterPro" id="IPR050643">
    <property type="entry name" value="Periplasmic_pilus_chap"/>
</dbReference>
<organism evidence="12 13">
    <name type="scientific">Enterobacillus tribolii</name>
    <dbReference type="NCBI Taxonomy" id="1487935"/>
    <lineage>
        <taxon>Bacteria</taxon>
        <taxon>Pseudomonadati</taxon>
        <taxon>Pseudomonadota</taxon>
        <taxon>Gammaproteobacteria</taxon>
        <taxon>Enterobacterales</taxon>
        <taxon>Hafniaceae</taxon>
        <taxon>Enterobacillus</taxon>
    </lineage>
</organism>
<dbReference type="GO" id="GO:0030288">
    <property type="term" value="C:outer membrane-bounded periplasmic space"/>
    <property type="evidence" value="ECO:0007669"/>
    <property type="project" value="InterPro"/>
</dbReference>
<evidence type="ECO:0000256" key="5">
    <source>
        <dbReference type="ARBA" id="ARBA00022764"/>
    </source>
</evidence>
<dbReference type="OrthoDB" id="9131059at2"/>
<evidence type="ECO:0000256" key="1">
    <source>
        <dbReference type="ARBA" id="ARBA00004418"/>
    </source>
</evidence>
<dbReference type="SUPFAM" id="SSF49354">
    <property type="entry name" value="PapD-like"/>
    <property type="match status" value="1"/>
</dbReference>
<proteinExistence type="inferred from homology"/>
<sequence length="234" mass="25388">MYIRPLTFLSTMTFAFLMLVSVAASASVVITGTRVIYPSDSREVSVKLSNVGKSPVLIQSWIDTGDIDATPEKIDVPFTITPPINRVDPDKGQTLRIGALPAELPSDQESLFWLNVLEIPAIKQQSVTTENYLKMAFRTRIKMFYRPKGLPESPAQAADSLIWKASGAEVRVENPSPYFVSLVTATANGTTVEADMIAPKSTITLKLRAAPGAKIDASYVNDFGAIVPLSAVLK</sequence>
<reference evidence="12 13" key="1">
    <citation type="submission" date="2018-07" db="EMBL/GenBank/DDBJ databases">
        <title>Genomic Encyclopedia of Type Strains, Phase IV (KMG-IV): sequencing the most valuable type-strain genomes for metagenomic binning, comparative biology and taxonomic classification.</title>
        <authorList>
            <person name="Goeker M."/>
        </authorList>
    </citation>
    <scope>NUCLEOTIDE SEQUENCE [LARGE SCALE GENOMIC DNA]</scope>
    <source>
        <strain evidence="12 13">DSM 103736</strain>
    </source>
</reference>
<feature type="domain" description="Pili assembly chaperone C-terminal" evidence="11">
    <location>
        <begin position="172"/>
        <end position="227"/>
    </location>
</feature>
<keyword evidence="3" id="KW-1029">Fimbrium biogenesis</keyword>
<dbReference type="EMBL" id="QRAP01000001">
    <property type="protein sequence ID" value="RDK97170.1"/>
    <property type="molecule type" value="Genomic_DNA"/>
</dbReference>
<dbReference type="InterPro" id="IPR036316">
    <property type="entry name" value="Pili_assmbl_chap_C_dom_sf"/>
</dbReference>
<keyword evidence="13" id="KW-1185">Reference proteome</keyword>
<protein>
    <submittedName>
        <fullName evidence="12">Chaperone protein EcpD</fullName>
    </submittedName>
</protein>
<evidence type="ECO:0000256" key="9">
    <source>
        <dbReference type="SAM" id="SignalP"/>
    </source>
</evidence>
<dbReference type="PANTHER" id="PTHR30251:SF2">
    <property type="entry name" value="FIMBRIAL CHAPERONE YADV-RELATED"/>
    <property type="match status" value="1"/>
</dbReference>
<keyword evidence="6 8" id="KW-0143">Chaperone</keyword>
<comment type="subcellular location">
    <subcellularLocation>
        <location evidence="1 8">Periplasm</location>
    </subcellularLocation>
</comment>
<evidence type="ECO:0000259" key="11">
    <source>
        <dbReference type="Pfam" id="PF02753"/>
    </source>
</evidence>
<comment type="similarity">
    <text evidence="2 8">Belongs to the periplasmic pilus chaperone family.</text>
</comment>
<comment type="caution">
    <text evidence="12">The sequence shown here is derived from an EMBL/GenBank/DDBJ whole genome shotgun (WGS) entry which is preliminary data.</text>
</comment>
<dbReference type="InterPro" id="IPR018046">
    <property type="entry name" value="Pili_assmbl_chaperone_CS"/>
</dbReference>
<evidence type="ECO:0000259" key="10">
    <source>
        <dbReference type="Pfam" id="PF00345"/>
    </source>
</evidence>
<evidence type="ECO:0000256" key="3">
    <source>
        <dbReference type="ARBA" id="ARBA00022558"/>
    </source>
</evidence>
<dbReference type="Pfam" id="PF00345">
    <property type="entry name" value="PapD_N"/>
    <property type="match status" value="1"/>
</dbReference>
<evidence type="ECO:0000313" key="13">
    <source>
        <dbReference type="Proteomes" id="UP000254848"/>
    </source>
</evidence>
<feature type="domain" description="Pili assembly chaperone N-terminal" evidence="10">
    <location>
        <begin position="27"/>
        <end position="150"/>
    </location>
</feature>
<dbReference type="InterPro" id="IPR001829">
    <property type="entry name" value="Pili_assmbl_chaperone_bac"/>
</dbReference>
<evidence type="ECO:0000256" key="4">
    <source>
        <dbReference type="ARBA" id="ARBA00022729"/>
    </source>
</evidence>
<keyword evidence="4 9" id="KW-0732">Signal</keyword>
<name>A0A370R419_9GAMM</name>
<accession>A0A370R419</accession>
<dbReference type="InterPro" id="IPR016147">
    <property type="entry name" value="Pili_assmbl_chaperone_N"/>
</dbReference>
<dbReference type="Pfam" id="PF02753">
    <property type="entry name" value="PapD_C"/>
    <property type="match status" value="1"/>
</dbReference>
<dbReference type="InterPro" id="IPR013783">
    <property type="entry name" value="Ig-like_fold"/>
</dbReference>